<evidence type="ECO:0000259" key="14">
    <source>
        <dbReference type="SMART" id="SM00918"/>
    </source>
</evidence>
<dbReference type="EMBL" id="GL732537">
    <property type="protein sequence ID" value="EFX83525.1"/>
    <property type="molecule type" value="Genomic_DNA"/>
</dbReference>
<keyword evidence="11" id="KW-1071">Ligand-gated ion channel</keyword>
<evidence type="ECO:0000256" key="3">
    <source>
        <dbReference type="ARBA" id="ARBA00022448"/>
    </source>
</evidence>
<keyword evidence="7" id="KW-0406">Ion transport</keyword>
<keyword evidence="5 13" id="KW-0812">Transmembrane</keyword>
<dbReference type="Pfam" id="PF10613">
    <property type="entry name" value="Lig_chan-Glu_bd"/>
    <property type="match status" value="2"/>
</dbReference>
<evidence type="ECO:0000256" key="6">
    <source>
        <dbReference type="ARBA" id="ARBA00022989"/>
    </source>
</evidence>
<sequence>MEFFKIRLYQQRTWIGILIVFLFVPYDAECSHGGSNLNGLHLRIASLDVRPYMSIEKNQSTYRADGIVYQIIVWLSIRYNFTFSLVLPPDGTFGALVNHTWNGMIGMAINNQVEIIAAPVVPSLDRAKVLDFTTTFSEEPMICLIPAPEPDNSLSAIAKPYDYQVGLYMIVLQDILTNFFSHNSDDFDPNIFTGVLISYLTIPKMQPIVETTEELAASTRLHVVAIKNSIFESTLLQSTSGPLQSLGNQLRQHPGNSLPGDYYNLNKLLETALLGKFGIILSKSQAESLINMSWKKENRCRLSIMREKIQSTRFCFALPKKSPYSKLISEGYACLSTNQIRPYMHIEHDLKGNILKLDGFVYQMVLWLSVRFNFTFTVVEPKDGAVGALVNNTWNGMIHMAIIREVDLVAAPVVPSSDRIRVVDFSISYLDEQAACLIPAPTFDRNKWTAVFRPFNYTVWLMIIFSLLSISIITWTTTNAYAKWCLDRSHIPATLRFQLPFSQNFLFAFGTLCSQSKWIPSSSYSTRIATSSWCLMSAVLVYAFSSCIIAYLTIPKSYLLVNSIEELANSEILQVATLKNSIFETTLLQSNFGPLKNLGDSLRKNPENRLTGQYYNQAKLLDKVFGRLALITGKLQLDMLMELDYRKSRRCDLTLLPQQFMPILKTCLALPKGSTYTHLINLG</sequence>
<evidence type="ECO:0000256" key="7">
    <source>
        <dbReference type="ARBA" id="ARBA00023065"/>
    </source>
</evidence>
<keyword evidence="8 13" id="KW-0472">Membrane</keyword>
<feature type="domain" description="Ionotropic glutamate receptor L-glutamate and glycine-binding" evidence="14">
    <location>
        <begin position="51"/>
        <end position="110"/>
    </location>
</feature>
<evidence type="ECO:0000256" key="9">
    <source>
        <dbReference type="ARBA" id="ARBA00023170"/>
    </source>
</evidence>
<evidence type="ECO:0000256" key="11">
    <source>
        <dbReference type="ARBA" id="ARBA00023286"/>
    </source>
</evidence>
<dbReference type="PANTHER" id="PTHR42643">
    <property type="entry name" value="IONOTROPIC RECEPTOR 20A-RELATED"/>
    <property type="match status" value="1"/>
</dbReference>
<evidence type="ECO:0000313" key="15">
    <source>
        <dbReference type="EMBL" id="EFX83525.1"/>
    </source>
</evidence>
<keyword evidence="12" id="KW-0407">Ion channel</keyword>
<keyword evidence="10" id="KW-0325">Glycoprotein</keyword>
<dbReference type="Pfam" id="PF00060">
    <property type="entry name" value="Lig_chan"/>
    <property type="match status" value="1"/>
</dbReference>
<evidence type="ECO:0000256" key="10">
    <source>
        <dbReference type="ARBA" id="ARBA00023180"/>
    </source>
</evidence>
<dbReference type="PhylomeDB" id="E9GAH6"/>
<dbReference type="HOGENOM" id="CLU_402949_0_0_1"/>
<keyword evidence="4" id="KW-1003">Cell membrane</keyword>
<evidence type="ECO:0000256" key="4">
    <source>
        <dbReference type="ARBA" id="ARBA00022475"/>
    </source>
</evidence>
<comment type="subcellular location">
    <subcellularLocation>
        <location evidence="1">Cell membrane</location>
        <topology evidence="1">Multi-pass membrane protein</topology>
    </subcellularLocation>
</comment>
<dbReference type="GO" id="GO:0015276">
    <property type="term" value="F:ligand-gated monoatomic ion channel activity"/>
    <property type="evidence" value="ECO:0007669"/>
    <property type="project" value="InterPro"/>
</dbReference>
<dbReference type="InterPro" id="IPR019594">
    <property type="entry name" value="Glu/Gly-bd"/>
</dbReference>
<evidence type="ECO:0000256" key="12">
    <source>
        <dbReference type="ARBA" id="ARBA00023303"/>
    </source>
</evidence>
<dbReference type="GO" id="GO:0005886">
    <property type="term" value="C:plasma membrane"/>
    <property type="evidence" value="ECO:0007669"/>
    <property type="project" value="UniProtKB-SubCell"/>
</dbReference>
<evidence type="ECO:0000256" key="8">
    <source>
        <dbReference type="ARBA" id="ARBA00023136"/>
    </source>
</evidence>
<name>E9GAH6_DAPPU</name>
<dbReference type="eggNOG" id="KOG1052">
    <property type="taxonomic scope" value="Eukaryota"/>
</dbReference>
<dbReference type="KEGG" id="dpx:DAPPUDRAFT_100474"/>
<proteinExistence type="inferred from homology"/>
<dbReference type="Proteomes" id="UP000000305">
    <property type="component" value="Unassembled WGS sequence"/>
</dbReference>
<dbReference type="SUPFAM" id="SSF53850">
    <property type="entry name" value="Periplasmic binding protein-like II"/>
    <property type="match status" value="2"/>
</dbReference>
<keyword evidence="9" id="KW-0675">Receptor</keyword>
<dbReference type="OrthoDB" id="6373312at2759"/>
<evidence type="ECO:0000256" key="5">
    <source>
        <dbReference type="ARBA" id="ARBA00022692"/>
    </source>
</evidence>
<feature type="domain" description="Ionotropic glutamate receptor L-glutamate and glycine-binding" evidence="14">
    <location>
        <begin position="342"/>
        <end position="403"/>
    </location>
</feature>
<dbReference type="InParanoid" id="E9GAH6"/>
<reference evidence="15 16" key="1">
    <citation type="journal article" date="2011" name="Science">
        <title>The ecoresponsive genome of Daphnia pulex.</title>
        <authorList>
            <person name="Colbourne J.K."/>
            <person name="Pfrender M.E."/>
            <person name="Gilbert D."/>
            <person name="Thomas W.K."/>
            <person name="Tucker A."/>
            <person name="Oakley T.H."/>
            <person name="Tokishita S."/>
            <person name="Aerts A."/>
            <person name="Arnold G.J."/>
            <person name="Basu M.K."/>
            <person name="Bauer D.J."/>
            <person name="Caceres C.E."/>
            <person name="Carmel L."/>
            <person name="Casola C."/>
            <person name="Choi J.H."/>
            <person name="Detter J.C."/>
            <person name="Dong Q."/>
            <person name="Dusheyko S."/>
            <person name="Eads B.D."/>
            <person name="Frohlich T."/>
            <person name="Geiler-Samerotte K.A."/>
            <person name="Gerlach D."/>
            <person name="Hatcher P."/>
            <person name="Jogdeo S."/>
            <person name="Krijgsveld J."/>
            <person name="Kriventseva E.V."/>
            <person name="Kultz D."/>
            <person name="Laforsch C."/>
            <person name="Lindquist E."/>
            <person name="Lopez J."/>
            <person name="Manak J.R."/>
            <person name="Muller J."/>
            <person name="Pangilinan J."/>
            <person name="Patwardhan R.P."/>
            <person name="Pitluck S."/>
            <person name="Pritham E.J."/>
            <person name="Rechtsteiner A."/>
            <person name="Rho M."/>
            <person name="Rogozin I.B."/>
            <person name="Sakarya O."/>
            <person name="Salamov A."/>
            <person name="Schaack S."/>
            <person name="Shapiro H."/>
            <person name="Shiga Y."/>
            <person name="Skalitzky C."/>
            <person name="Smith Z."/>
            <person name="Souvorov A."/>
            <person name="Sung W."/>
            <person name="Tang Z."/>
            <person name="Tsuchiya D."/>
            <person name="Tu H."/>
            <person name="Vos H."/>
            <person name="Wang M."/>
            <person name="Wolf Y.I."/>
            <person name="Yamagata H."/>
            <person name="Yamada T."/>
            <person name="Ye Y."/>
            <person name="Shaw J.R."/>
            <person name="Andrews J."/>
            <person name="Crease T.J."/>
            <person name="Tang H."/>
            <person name="Lucas S.M."/>
            <person name="Robertson H.M."/>
            <person name="Bork P."/>
            <person name="Koonin E.V."/>
            <person name="Zdobnov E.M."/>
            <person name="Grigoriev I.V."/>
            <person name="Lynch M."/>
            <person name="Boore J.L."/>
        </authorList>
    </citation>
    <scope>NUCLEOTIDE SEQUENCE [LARGE SCALE GENOMIC DNA]</scope>
</reference>
<organism evidence="15 16">
    <name type="scientific">Daphnia pulex</name>
    <name type="common">Water flea</name>
    <dbReference type="NCBI Taxonomy" id="6669"/>
    <lineage>
        <taxon>Eukaryota</taxon>
        <taxon>Metazoa</taxon>
        <taxon>Ecdysozoa</taxon>
        <taxon>Arthropoda</taxon>
        <taxon>Crustacea</taxon>
        <taxon>Branchiopoda</taxon>
        <taxon>Diplostraca</taxon>
        <taxon>Cladocera</taxon>
        <taxon>Anomopoda</taxon>
        <taxon>Daphniidae</taxon>
        <taxon>Daphnia</taxon>
    </lineage>
</organism>
<evidence type="ECO:0000256" key="1">
    <source>
        <dbReference type="ARBA" id="ARBA00004651"/>
    </source>
</evidence>
<dbReference type="AlphaFoldDB" id="E9GAH6"/>
<keyword evidence="3" id="KW-0813">Transport</keyword>
<dbReference type="Gene3D" id="1.10.287.70">
    <property type="match status" value="1"/>
</dbReference>
<comment type="similarity">
    <text evidence="2">Belongs to the glutamate-gated ion channel (TC 1.A.10.1) family.</text>
</comment>
<dbReference type="InterPro" id="IPR001320">
    <property type="entry name" value="Iontro_rcpt_C"/>
</dbReference>
<evidence type="ECO:0000256" key="13">
    <source>
        <dbReference type="SAM" id="Phobius"/>
    </source>
</evidence>
<keyword evidence="16" id="KW-1185">Reference proteome</keyword>
<protein>
    <recommendedName>
        <fullName evidence="14">Ionotropic glutamate receptor L-glutamate and glycine-binding domain-containing protein</fullName>
    </recommendedName>
</protein>
<accession>E9GAH6</accession>
<dbReference type="GO" id="GO:0050906">
    <property type="term" value="P:detection of stimulus involved in sensory perception"/>
    <property type="evidence" value="ECO:0007669"/>
    <property type="project" value="UniProtKB-ARBA"/>
</dbReference>
<dbReference type="SMART" id="SM00918">
    <property type="entry name" value="Lig_chan-Glu_bd"/>
    <property type="match status" value="2"/>
</dbReference>
<feature type="transmembrane region" description="Helical" evidence="13">
    <location>
        <begin position="459"/>
        <end position="482"/>
    </location>
</feature>
<evidence type="ECO:0000256" key="2">
    <source>
        <dbReference type="ARBA" id="ARBA00008685"/>
    </source>
</evidence>
<dbReference type="InterPro" id="IPR052192">
    <property type="entry name" value="Insect_Ionotropic_Sensory_Rcpt"/>
</dbReference>
<dbReference type="Gene3D" id="3.40.190.10">
    <property type="entry name" value="Periplasmic binding protein-like II"/>
    <property type="match status" value="2"/>
</dbReference>
<evidence type="ECO:0000313" key="16">
    <source>
        <dbReference type="Proteomes" id="UP000000305"/>
    </source>
</evidence>
<keyword evidence="6 13" id="KW-1133">Transmembrane helix</keyword>
<gene>
    <name evidence="15" type="ORF">DAPPUDRAFT_100474</name>
</gene>
<dbReference type="PANTHER" id="PTHR42643:SF24">
    <property type="entry name" value="IONOTROPIC RECEPTOR 60A"/>
    <property type="match status" value="1"/>
</dbReference>
<feature type="transmembrane region" description="Helical" evidence="13">
    <location>
        <begin position="533"/>
        <end position="554"/>
    </location>
</feature>